<proteinExistence type="predicted"/>
<gene>
    <name evidence="1" type="ORF">H8744_11645</name>
</gene>
<dbReference type="InterPro" id="IPR019707">
    <property type="entry name" value="DUF2582"/>
</dbReference>
<name>A0A926F5Q5_9BACT</name>
<accession>A0A926F5Q5</accession>
<dbReference type="Pfam" id="PF10771">
    <property type="entry name" value="DUF2582"/>
    <property type="match status" value="1"/>
</dbReference>
<dbReference type="EMBL" id="JACRTF010000001">
    <property type="protein sequence ID" value="MBC8593886.1"/>
    <property type="molecule type" value="Genomic_DNA"/>
</dbReference>
<evidence type="ECO:0000313" key="2">
    <source>
        <dbReference type="Proteomes" id="UP000651085"/>
    </source>
</evidence>
<evidence type="ECO:0000313" key="1">
    <source>
        <dbReference type="EMBL" id="MBC8593886.1"/>
    </source>
</evidence>
<dbReference type="AlphaFoldDB" id="A0A926F5Q5"/>
<protein>
    <submittedName>
        <fullName evidence="1">Winged helix-turn-helix domain-containing protein</fullName>
    </submittedName>
</protein>
<dbReference type="RefSeq" id="WP_262434994.1">
    <property type="nucleotide sequence ID" value="NZ_JACRTF010000001.1"/>
</dbReference>
<comment type="caution">
    <text evidence="1">The sequence shown here is derived from an EMBL/GenBank/DDBJ whole genome shotgun (WGS) entry which is preliminary data.</text>
</comment>
<dbReference type="InterPro" id="IPR036388">
    <property type="entry name" value="WH-like_DNA-bd_sf"/>
</dbReference>
<dbReference type="Proteomes" id="UP000651085">
    <property type="component" value="Unassembled WGS sequence"/>
</dbReference>
<organism evidence="1 2">
    <name type="scientific">Jilunia laotingensis</name>
    <dbReference type="NCBI Taxonomy" id="2763675"/>
    <lineage>
        <taxon>Bacteria</taxon>
        <taxon>Pseudomonadati</taxon>
        <taxon>Bacteroidota</taxon>
        <taxon>Bacteroidia</taxon>
        <taxon>Bacteroidales</taxon>
        <taxon>Bacteroidaceae</taxon>
        <taxon>Jilunia</taxon>
    </lineage>
</organism>
<reference evidence="1" key="1">
    <citation type="submission" date="2020-08" db="EMBL/GenBank/DDBJ databases">
        <title>Genome public.</title>
        <authorList>
            <person name="Liu C."/>
            <person name="Sun Q."/>
        </authorList>
    </citation>
    <scope>NUCLEOTIDE SEQUENCE</scope>
    <source>
        <strain evidence="1">N12</strain>
    </source>
</reference>
<dbReference type="Gene3D" id="1.10.10.10">
    <property type="entry name" value="Winged helix-like DNA-binding domain superfamily/Winged helix DNA-binding domain"/>
    <property type="match status" value="1"/>
</dbReference>
<sequence length="74" mass="8447">MEKSRIGENSGKVWHVLNNIKIISVHELCKVTNLATEDAMLAIGWLARENKIFIEKRGDNIYIRNGSESHFCFG</sequence>
<keyword evidence="2" id="KW-1185">Reference proteome</keyword>